<name>A0AAD6ZHF6_9AGAR</name>
<sequence length="103" mass="10927">MCLTDPSTSTLTYLVAALTRSTHTPSPFVTYLLTLIAVSALLTLDDVLISSSALCVSLSPLLYSTVSTAPSPCIMSSLNTLLGFWILSFIVATAAPWSSELRI</sequence>
<evidence type="ECO:0000256" key="1">
    <source>
        <dbReference type="SAM" id="Phobius"/>
    </source>
</evidence>
<dbReference type="Proteomes" id="UP001218218">
    <property type="component" value="Unassembled WGS sequence"/>
</dbReference>
<feature type="transmembrane region" description="Helical" evidence="1">
    <location>
        <begin position="28"/>
        <end position="54"/>
    </location>
</feature>
<comment type="caution">
    <text evidence="2">The sequence shown here is derived from an EMBL/GenBank/DDBJ whole genome shotgun (WGS) entry which is preliminary data.</text>
</comment>
<dbReference type="EMBL" id="JARIHO010000047">
    <property type="protein sequence ID" value="KAJ7323197.1"/>
    <property type="molecule type" value="Genomic_DNA"/>
</dbReference>
<organism evidence="2 3">
    <name type="scientific">Mycena albidolilacea</name>
    <dbReference type="NCBI Taxonomy" id="1033008"/>
    <lineage>
        <taxon>Eukaryota</taxon>
        <taxon>Fungi</taxon>
        <taxon>Dikarya</taxon>
        <taxon>Basidiomycota</taxon>
        <taxon>Agaricomycotina</taxon>
        <taxon>Agaricomycetes</taxon>
        <taxon>Agaricomycetidae</taxon>
        <taxon>Agaricales</taxon>
        <taxon>Marasmiineae</taxon>
        <taxon>Mycenaceae</taxon>
        <taxon>Mycena</taxon>
    </lineage>
</organism>
<evidence type="ECO:0000313" key="3">
    <source>
        <dbReference type="Proteomes" id="UP001218218"/>
    </source>
</evidence>
<keyword evidence="1" id="KW-1133">Transmembrane helix</keyword>
<feature type="transmembrane region" description="Helical" evidence="1">
    <location>
        <begin position="74"/>
        <end position="97"/>
    </location>
</feature>
<accession>A0AAD6ZHF6</accession>
<keyword evidence="3" id="KW-1185">Reference proteome</keyword>
<evidence type="ECO:0000313" key="2">
    <source>
        <dbReference type="EMBL" id="KAJ7323197.1"/>
    </source>
</evidence>
<protein>
    <submittedName>
        <fullName evidence="2">Uncharacterized protein</fullName>
    </submittedName>
</protein>
<keyword evidence="1" id="KW-0812">Transmembrane</keyword>
<dbReference type="AlphaFoldDB" id="A0AAD6ZHF6"/>
<proteinExistence type="predicted"/>
<reference evidence="2" key="1">
    <citation type="submission" date="2023-03" db="EMBL/GenBank/DDBJ databases">
        <title>Massive genome expansion in bonnet fungi (Mycena s.s.) driven by repeated elements and novel gene families across ecological guilds.</title>
        <authorList>
            <consortium name="Lawrence Berkeley National Laboratory"/>
            <person name="Harder C.B."/>
            <person name="Miyauchi S."/>
            <person name="Viragh M."/>
            <person name="Kuo A."/>
            <person name="Thoen E."/>
            <person name="Andreopoulos B."/>
            <person name="Lu D."/>
            <person name="Skrede I."/>
            <person name="Drula E."/>
            <person name="Henrissat B."/>
            <person name="Morin E."/>
            <person name="Kohler A."/>
            <person name="Barry K."/>
            <person name="LaButti K."/>
            <person name="Morin E."/>
            <person name="Salamov A."/>
            <person name="Lipzen A."/>
            <person name="Mereny Z."/>
            <person name="Hegedus B."/>
            <person name="Baldrian P."/>
            <person name="Stursova M."/>
            <person name="Weitz H."/>
            <person name="Taylor A."/>
            <person name="Grigoriev I.V."/>
            <person name="Nagy L.G."/>
            <person name="Martin F."/>
            <person name="Kauserud H."/>
        </authorList>
    </citation>
    <scope>NUCLEOTIDE SEQUENCE</scope>
    <source>
        <strain evidence="2">CBHHK002</strain>
    </source>
</reference>
<gene>
    <name evidence="2" type="ORF">DFH08DRAFT_969283</name>
</gene>
<keyword evidence="1" id="KW-0472">Membrane</keyword>